<dbReference type="GO" id="GO:0005634">
    <property type="term" value="C:nucleus"/>
    <property type="evidence" value="ECO:0007669"/>
    <property type="project" value="UniProtKB-SubCell"/>
</dbReference>
<dbReference type="GO" id="GO:0006606">
    <property type="term" value="P:protein import into nucleus"/>
    <property type="evidence" value="ECO:0007669"/>
    <property type="project" value="TreeGrafter"/>
</dbReference>
<dbReference type="PANTHER" id="PTHR12363:SF33">
    <property type="entry name" value="IMPORTIN-13"/>
    <property type="match status" value="1"/>
</dbReference>
<dbReference type="InterPro" id="IPR057942">
    <property type="entry name" value="TPR_TNPO3_IPO13_3rd"/>
</dbReference>
<evidence type="ECO:0000313" key="7">
    <source>
        <dbReference type="Proteomes" id="UP001177140"/>
    </source>
</evidence>
<dbReference type="SUPFAM" id="SSF48371">
    <property type="entry name" value="ARM repeat"/>
    <property type="match status" value="1"/>
</dbReference>
<dbReference type="EMBL" id="JAJJMA010069301">
    <property type="protein sequence ID" value="MCL7027533.1"/>
    <property type="molecule type" value="Genomic_DNA"/>
</dbReference>
<dbReference type="InterPro" id="IPR011989">
    <property type="entry name" value="ARM-like"/>
</dbReference>
<dbReference type="AlphaFoldDB" id="A0AA41S5G6"/>
<gene>
    <name evidence="6" type="ORF">MKW94_003657</name>
</gene>
<proteinExistence type="inferred from homology"/>
<evidence type="ECO:0000256" key="5">
    <source>
        <dbReference type="ARBA" id="ARBA00023242"/>
    </source>
</evidence>
<keyword evidence="5" id="KW-0539">Nucleus</keyword>
<evidence type="ECO:0000256" key="4">
    <source>
        <dbReference type="ARBA" id="ARBA00022927"/>
    </source>
</evidence>
<dbReference type="PANTHER" id="PTHR12363">
    <property type="entry name" value="TRANSPORTIN 3 AND IMPORTIN 13"/>
    <property type="match status" value="1"/>
</dbReference>
<dbReference type="InterPro" id="IPR051345">
    <property type="entry name" value="Importin_beta-like_NTR"/>
</dbReference>
<keyword evidence="4" id="KW-0653">Protein transport</keyword>
<keyword evidence="7" id="KW-1185">Reference proteome</keyword>
<keyword evidence="3" id="KW-0813">Transport</keyword>
<evidence type="ECO:0000313" key="6">
    <source>
        <dbReference type="EMBL" id="MCL7027533.1"/>
    </source>
</evidence>
<dbReference type="Pfam" id="PF24140">
    <property type="entry name" value="TPR_TNPO3_IPO13_3rd"/>
    <property type="match status" value="1"/>
</dbReference>
<sequence length="136" mass="14998">MGNGSNFCSLHIIHLPYTTNPKIQSFMSFRIGGQVYVIVMMLLPKLPLQPQLLQTVCLTIGAYSKWLDTSPNGLPVLPSVIEILMSGMSASEDSAAAAALAFRHICDDCRQKFCGSLDGLFHIYHRAVYFLSNLSM</sequence>
<comment type="similarity">
    <text evidence="2">Belongs to the importin beta family.</text>
</comment>
<name>A0AA41S5G6_PAPNU</name>
<organism evidence="6 7">
    <name type="scientific">Papaver nudicaule</name>
    <name type="common">Iceland poppy</name>
    <dbReference type="NCBI Taxonomy" id="74823"/>
    <lineage>
        <taxon>Eukaryota</taxon>
        <taxon>Viridiplantae</taxon>
        <taxon>Streptophyta</taxon>
        <taxon>Embryophyta</taxon>
        <taxon>Tracheophyta</taxon>
        <taxon>Spermatophyta</taxon>
        <taxon>Magnoliopsida</taxon>
        <taxon>Ranunculales</taxon>
        <taxon>Papaveraceae</taxon>
        <taxon>Papaveroideae</taxon>
        <taxon>Papaver</taxon>
    </lineage>
</organism>
<comment type="caution">
    <text evidence="6">The sequence shown here is derived from an EMBL/GenBank/DDBJ whole genome shotgun (WGS) entry which is preliminary data.</text>
</comment>
<comment type="subcellular location">
    <subcellularLocation>
        <location evidence="1">Nucleus</location>
    </subcellularLocation>
</comment>
<evidence type="ECO:0000256" key="1">
    <source>
        <dbReference type="ARBA" id="ARBA00004123"/>
    </source>
</evidence>
<dbReference type="Proteomes" id="UP001177140">
    <property type="component" value="Unassembled WGS sequence"/>
</dbReference>
<dbReference type="InterPro" id="IPR016024">
    <property type="entry name" value="ARM-type_fold"/>
</dbReference>
<evidence type="ECO:0000256" key="3">
    <source>
        <dbReference type="ARBA" id="ARBA00022448"/>
    </source>
</evidence>
<dbReference type="Gene3D" id="1.25.10.10">
    <property type="entry name" value="Leucine-rich Repeat Variant"/>
    <property type="match status" value="1"/>
</dbReference>
<dbReference type="GO" id="GO:0005737">
    <property type="term" value="C:cytoplasm"/>
    <property type="evidence" value="ECO:0007669"/>
    <property type="project" value="TreeGrafter"/>
</dbReference>
<accession>A0AA41S5G6</accession>
<evidence type="ECO:0000256" key="2">
    <source>
        <dbReference type="ARBA" id="ARBA00007991"/>
    </source>
</evidence>
<protein>
    <submittedName>
        <fullName evidence="6">Uncharacterized protein</fullName>
    </submittedName>
</protein>
<reference evidence="6" key="1">
    <citation type="submission" date="2022-03" db="EMBL/GenBank/DDBJ databases">
        <title>A functionally conserved STORR gene fusion in Papaver species that diverged 16.8 million years ago.</title>
        <authorList>
            <person name="Catania T."/>
        </authorList>
    </citation>
    <scope>NUCLEOTIDE SEQUENCE</scope>
    <source>
        <strain evidence="6">S-191538</strain>
    </source>
</reference>